<reference evidence="4" key="1">
    <citation type="journal article" date="2019" name="Int. J. Syst. Evol. Microbiol.">
        <title>The Global Catalogue of Microorganisms (GCM) 10K type strain sequencing project: providing services to taxonomists for standard genome sequencing and annotation.</title>
        <authorList>
            <consortium name="The Broad Institute Genomics Platform"/>
            <consortium name="The Broad Institute Genome Sequencing Center for Infectious Disease"/>
            <person name="Wu L."/>
            <person name="Ma J."/>
        </authorList>
    </citation>
    <scope>NUCLEOTIDE SEQUENCE [LARGE SCALE GENOMIC DNA]</scope>
    <source>
        <strain evidence="4">JCM 17805</strain>
    </source>
</reference>
<proteinExistence type="predicted"/>
<feature type="transmembrane region" description="Helical" evidence="1">
    <location>
        <begin position="21"/>
        <end position="41"/>
    </location>
</feature>
<protein>
    <recommendedName>
        <fullName evidence="2">Type 4 fimbrial biogenesis protein PilX N-terminal domain-containing protein</fullName>
    </recommendedName>
</protein>
<name>A0ABP8V2X0_9GAMM</name>
<keyword evidence="1" id="KW-0472">Membrane</keyword>
<evidence type="ECO:0000256" key="1">
    <source>
        <dbReference type="SAM" id="Phobius"/>
    </source>
</evidence>
<keyword evidence="1" id="KW-1133">Transmembrane helix</keyword>
<organism evidence="3 4">
    <name type="scientific">Kistimonas scapharcae</name>
    <dbReference type="NCBI Taxonomy" id="1036133"/>
    <lineage>
        <taxon>Bacteria</taxon>
        <taxon>Pseudomonadati</taxon>
        <taxon>Pseudomonadota</taxon>
        <taxon>Gammaproteobacteria</taxon>
        <taxon>Oceanospirillales</taxon>
        <taxon>Endozoicomonadaceae</taxon>
        <taxon>Kistimonas</taxon>
    </lineage>
</organism>
<dbReference type="Proteomes" id="UP001500604">
    <property type="component" value="Unassembled WGS sequence"/>
</dbReference>
<sequence>MKHKQDRKRLKTTTLNMQQGIAMLSALIFLTILTIAGITAARMATLEERMASNAQFQGQAFQVTLSELETQVDEVNSGNRELEMNSARATCNAVMPTAVAFAGANPNSSLRYMGERPVENASLKDFSYYLFELNSNTSMNSGATSNQSMGTRFMAGNFFFDVVNAPDCT</sequence>
<dbReference type="RefSeq" id="WP_345195470.1">
    <property type="nucleotide sequence ID" value="NZ_BAABFL010000135.1"/>
</dbReference>
<keyword evidence="1" id="KW-0812">Transmembrane</keyword>
<evidence type="ECO:0000259" key="2">
    <source>
        <dbReference type="Pfam" id="PF14341"/>
    </source>
</evidence>
<keyword evidence="4" id="KW-1185">Reference proteome</keyword>
<gene>
    <name evidence="3" type="ORF">GCM10023116_18550</name>
</gene>
<feature type="domain" description="Type 4 fimbrial biogenesis protein PilX N-terminal" evidence="2">
    <location>
        <begin position="19"/>
        <end position="63"/>
    </location>
</feature>
<dbReference type="Pfam" id="PF14341">
    <property type="entry name" value="PilX_N"/>
    <property type="match status" value="1"/>
</dbReference>
<dbReference type="EMBL" id="BAABFL010000135">
    <property type="protein sequence ID" value="GAA4649581.1"/>
    <property type="molecule type" value="Genomic_DNA"/>
</dbReference>
<evidence type="ECO:0000313" key="4">
    <source>
        <dbReference type="Proteomes" id="UP001500604"/>
    </source>
</evidence>
<comment type="caution">
    <text evidence="3">The sequence shown here is derived from an EMBL/GenBank/DDBJ whole genome shotgun (WGS) entry which is preliminary data.</text>
</comment>
<accession>A0ABP8V2X0</accession>
<dbReference type="InterPro" id="IPR025746">
    <property type="entry name" value="PilX_N_dom"/>
</dbReference>
<evidence type="ECO:0000313" key="3">
    <source>
        <dbReference type="EMBL" id="GAA4649581.1"/>
    </source>
</evidence>